<dbReference type="EMBL" id="JAPMOS010000032">
    <property type="protein sequence ID" value="KAJ4458273.1"/>
    <property type="molecule type" value="Genomic_DNA"/>
</dbReference>
<evidence type="ECO:0000256" key="1">
    <source>
        <dbReference type="SAM" id="MobiDB-lite"/>
    </source>
</evidence>
<dbReference type="Gene3D" id="3.40.50.10190">
    <property type="entry name" value="BRCT domain"/>
    <property type="match status" value="1"/>
</dbReference>
<dbReference type="InterPro" id="IPR001357">
    <property type="entry name" value="BRCT_dom"/>
</dbReference>
<proteinExistence type="predicted"/>
<dbReference type="SMART" id="SM00292">
    <property type="entry name" value="BRCT"/>
    <property type="match status" value="1"/>
</dbReference>
<dbReference type="Pfam" id="PF00533">
    <property type="entry name" value="BRCT"/>
    <property type="match status" value="1"/>
</dbReference>
<feature type="region of interest" description="Disordered" evidence="1">
    <location>
        <begin position="164"/>
        <end position="241"/>
    </location>
</feature>
<dbReference type="PROSITE" id="PS50172">
    <property type="entry name" value="BRCT"/>
    <property type="match status" value="1"/>
</dbReference>
<feature type="domain" description="BRCT" evidence="2">
    <location>
        <begin position="59"/>
        <end position="153"/>
    </location>
</feature>
<feature type="compositionally biased region" description="Acidic residues" evidence="1">
    <location>
        <begin position="222"/>
        <end position="231"/>
    </location>
</feature>
<evidence type="ECO:0000313" key="4">
    <source>
        <dbReference type="Proteomes" id="UP001141327"/>
    </source>
</evidence>
<dbReference type="PANTHER" id="PTHR45990">
    <property type="entry name" value="DNA REPAIR PROTEIN REV1"/>
    <property type="match status" value="1"/>
</dbReference>
<name>A0ABQ8UHK0_9EUKA</name>
<comment type="caution">
    <text evidence="3">The sequence shown here is derived from an EMBL/GenBank/DDBJ whole genome shotgun (WGS) entry which is preliminary data.</text>
</comment>
<keyword evidence="4" id="KW-1185">Reference proteome</keyword>
<feature type="compositionally biased region" description="Low complexity" evidence="1">
    <location>
        <begin position="187"/>
        <end position="197"/>
    </location>
</feature>
<accession>A0ABQ8UHK0</accession>
<gene>
    <name evidence="3" type="ORF">PAPYR_6099</name>
</gene>
<sequence length="241" mass="25820">MMRGFSKKAYNALPPGQKILDHFLRAGSPPIPSSKKDDLTEASFYSERFARLSSQGPQVRTQIFRGCSVYFSGVTTESSSLSAFHLGKLIRLGGGTTHPYYSASITHVIGATLATSKMKAFVEARRAPFLIRAEWVLDSVKACRRLPEREYAINPQANQVPAWARAAKPSAAGAAPPPRLPGEEEAATPSPSAAPMALVTSMSAPASTSQMSRFPPPPPGAPDEEDGEPQEPLERAASPML</sequence>
<dbReference type="InterPro" id="IPR036420">
    <property type="entry name" value="BRCT_dom_sf"/>
</dbReference>
<evidence type="ECO:0000259" key="2">
    <source>
        <dbReference type="PROSITE" id="PS50172"/>
    </source>
</evidence>
<feature type="compositionally biased region" description="Polar residues" evidence="1">
    <location>
        <begin position="200"/>
        <end position="212"/>
    </location>
</feature>
<evidence type="ECO:0000313" key="3">
    <source>
        <dbReference type="EMBL" id="KAJ4458273.1"/>
    </source>
</evidence>
<feature type="compositionally biased region" description="Low complexity" evidence="1">
    <location>
        <begin position="164"/>
        <end position="174"/>
    </location>
</feature>
<protein>
    <recommendedName>
        <fullName evidence="2">BRCT domain-containing protein</fullName>
    </recommendedName>
</protein>
<dbReference type="Proteomes" id="UP001141327">
    <property type="component" value="Unassembled WGS sequence"/>
</dbReference>
<dbReference type="PANTHER" id="PTHR45990:SF1">
    <property type="entry name" value="DNA REPAIR PROTEIN REV1"/>
    <property type="match status" value="1"/>
</dbReference>
<reference evidence="3" key="1">
    <citation type="journal article" date="2022" name="bioRxiv">
        <title>Genomics of Preaxostyla Flagellates Illuminates Evolutionary Transitions and the Path Towards Mitochondrial Loss.</title>
        <authorList>
            <person name="Novak L.V.F."/>
            <person name="Treitli S.C."/>
            <person name="Pyrih J."/>
            <person name="Halakuc P."/>
            <person name="Pipaliya S.V."/>
            <person name="Vacek V."/>
            <person name="Brzon O."/>
            <person name="Soukal P."/>
            <person name="Eme L."/>
            <person name="Dacks J.B."/>
            <person name="Karnkowska A."/>
            <person name="Elias M."/>
            <person name="Hampl V."/>
        </authorList>
    </citation>
    <scope>NUCLEOTIDE SEQUENCE</scope>
    <source>
        <strain evidence="3">RCP-MX</strain>
    </source>
</reference>
<dbReference type="SUPFAM" id="SSF52113">
    <property type="entry name" value="BRCT domain"/>
    <property type="match status" value="1"/>
</dbReference>
<organism evidence="3 4">
    <name type="scientific">Paratrimastix pyriformis</name>
    <dbReference type="NCBI Taxonomy" id="342808"/>
    <lineage>
        <taxon>Eukaryota</taxon>
        <taxon>Metamonada</taxon>
        <taxon>Preaxostyla</taxon>
        <taxon>Paratrimastigidae</taxon>
        <taxon>Paratrimastix</taxon>
    </lineage>
</organism>